<dbReference type="SMART" id="SM00448">
    <property type="entry name" value="REC"/>
    <property type="match status" value="1"/>
</dbReference>
<comment type="caution">
    <text evidence="4">The sequence shown here is derived from an EMBL/GenBank/DDBJ whole genome shotgun (WGS) entry which is preliminary data.</text>
</comment>
<dbReference type="Proteomes" id="UP001144036">
    <property type="component" value="Unassembled WGS sequence"/>
</dbReference>
<keyword evidence="1" id="KW-0378">Hydrolase</keyword>
<feature type="domain" description="Response regulatory" evidence="3">
    <location>
        <begin position="8"/>
        <end position="125"/>
    </location>
</feature>
<reference evidence="4" key="1">
    <citation type="submission" date="2022-11" db="EMBL/GenBank/DDBJ databases">
        <title>Nonomuraea corallina sp. nov., a new species of the genus Nonomuraea isolated from sea side sediment in Thai sea.</title>
        <authorList>
            <person name="Ngamcharungchit C."/>
            <person name="Matsumoto A."/>
            <person name="Suriyachadkun C."/>
            <person name="Panbangred W."/>
            <person name="Inahashi Y."/>
            <person name="Intra B."/>
        </authorList>
    </citation>
    <scope>NUCLEOTIDE SEQUENCE</scope>
    <source>
        <strain evidence="4">MCN248</strain>
    </source>
</reference>
<dbReference type="PANTHER" id="PTHR43156:SF2">
    <property type="entry name" value="STAGE II SPORULATION PROTEIN E"/>
    <property type="match status" value="1"/>
</dbReference>
<dbReference type="RefSeq" id="WP_270158248.1">
    <property type="nucleotide sequence ID" value="NZ_JAPNNL010000151.1"/>
</dbReference>
<dbReference type="PROSITE" id="PS50110">
    <property type="entry name" value="RESPONSE_REGULATORY"/>
    <property type="match status" value="1"/>
</dbReference>
<proteinExistence type="predicted"/>
<dbReference type="SUPFAM" id="SSF52172">
    <property type="entry name" value="CheY-like"/>
    <property type="match status" value="1"/>
</dbReference>
<dbReference type="InterPro" id="IPR052016">
    <property type="entry name" value="Bact_Sigma-Reg"/>
</dbReference>
<dbReference type="Pfam" id="PF07228">
    <property type="entry name" value="SpoIIE"/>
    <property type="match status" value="1"/>
</dbReference>
<dbReference type="InterPro" id="IPR011006">
    <property type="entry name" value="CheY-like_superfamily"/>
</dbReference>
<accession>A0ABT4SJR4</accession>
<evidence type="ECO:0000313" key="4">
    <source>
        <dbReference type="EMBL" id="MDA0637345.1"/>
    </source>
</evidence>
<dbReference type="Gene3D" id="3.60.40.10">
    <property type="entry name" value="PPM-type phosphatase domain"/>
    <property type="match status" value="1"/>
</dbReference>
<dbReference type="Pfam" id="PF00072">
    <property type="entry name" value="Response_reg"/>
    <property type="match status" value="1"/>
</dbReference>
<dbReference type="EMBL" id="JAPNNL010000151">
    <property type="protein sequence ID" value="MDA0637345.1"/>
    <property type="molecule type" value="Genomic_DNA"/>
</dbReference>
<evidence type="ECO:0000259" key="3">
    <source>
        <dbReference type="PROSITE" id="PS50110"/>
    </source>
</evidence>
<name>A0ABT4SJR4_9ACTN</name>
<dbReference type="InterPro" id="IPR036457">
    <property type="entry name" value="PPM-type-like_dom_sf"/>
</dbReference>
<keyword evidence="5" id="KW-1185">Reference proteome</keyword>
<organism evidence="4 5">
    <name type="scientific">Nonomuraea corallina</name>
    <dbReference type="NCBI Taxonomy" id="2989783"/>
    <lineage>
        <taxon>Bacteria</taxon>
        <taxon>Bacillati</taxon>
        <taxon>Actinomycetota</taxon>
        <taxon>Actinomycetes</taxon>
        <taxon>Streptosporangiales</taxon>
        <taxon>Streptosporangiaceae</taxon>
        <taxon>Nonomuraea</taxon>
    </lineage>
</organism>
<feature type="modified residue" description="4-aspartylphosphate" evidence="2">
    <location>
        <position position="57"/>
    </location>
</feature>
<evidence type="ECO:0000256" key="1">
    <source>
        <dbReference type="ARBA" id="ARBA00022801"/>
    </source>
</evidence>
<sequence length="524" mass="56425">MPDRGPADVLVVDDTPAKRYVMVSWLRRAGHQVSEASAGEEALGLIAERRPDLVILDVRLPDLSGFEVCERIKADPATASIPVIQVSGNAVSVRDRAEGLERGADAYLSEPIEPDEFTATVEATLRYSRARRRAEVMAARLAHLAEVTLQINRSESFQSLLGVAVRGASSILGRRATALAVPDDKRLQRHLAGPGEVAAQASVPPDLLERLCAKALGEEAGAEVLTVPAADWAALHGEADAGAPVIGVLCRTKTGRPPVFLAVRADPVLDGNEVNLLRQLGQGLALAVDALRAYAEEHATSLTLQRSLLPTRVPEIPGLAVGLRYRPARDNVEVGGDFYEVLEAGDRVLVAIGDVMGHSLHAATIMAELRHALRASVMDRVDLAASMDLLNKILRRYHPGMTATVCLLLLHPRTGELQLANAGHIPPLLAGPGARYHGLGNLLLGVADEEYKVDHLVLPQGGTLMLFTDGLLEDRDVLLDVSLERARSLAETVEDDLERFCDRMLAAFGTREDDVALVVLRRDL</sequence>
<keyword evidence="2" id="KW-0597">Phosphoprotein</keyword>
<dbReference type="InterPro" id="IPR001932">
    <property type="entry name" value="PPM-type_phosphatase-like_dom"/>
</dbReference>
<evidence type="ECO:0000256" key="2">
    <source>
        <dbReference type="PROSITE-ProRule" id="PRU00169"/>
    </source>
</evidence>
<gene>
    <name evidence="4" type="ORF">OUY22_28410</name>
</gene>
<dbReference type="Gene3D" id="3.40.50.2300">
    <property type="match status" value="1"/>
</dbReference>
<dbReference type="SMART" id="SM00331">
    <property type="entry name" value="PP2C_SIG"/>
    <property type="match status" value="1"/>
</dbReference>
<evidence type="ECO:0000313" key="5">
    <source>
        <dbReference type="Proteomes" id="UP001144036"/>
    </source>
</evidence>
<dbReference type="SUPFAM" id="SSF81606">
    <property type="entry name" value="PP2C-like"/>
    <property type="match status" value="1"/>
</dbReference>
<protein>
    <submittedName>
        <fullName evidence="4">SpoIIE family protein phosphatase</fullName>
    </submittedName>
</protein>
<dbReference type="InterPro" id="IPR001789">
    <property type="entry name" value="Sig_transdc_resp-reg_receiver"/>
</dbReference>
<dbReference type="PANTHER" id="PTHR43156">
    <property type="entry name" value="STAGE II SPORULATION PROTEIN E-RELATED"/>
    <property type="match status" value="1"/>
</dbReference>